<dbReference type="EMBL" id="JACSPW010000015">
    <property type="protein sequence ID" value="MBD8034289.1"/>
    <property type="molecule type" value="Genomic_DNA"/>
</dbReference>
<dbReference type="Pfam" id="PF00463">
    <property type="entry name" value="ICL"/>
    <property type="match status" value="1"/>
</dbReference>
<protein>
    <recommendedName>
        <fullName evidence="1 4">Isocitrate lyase</fullName>
        <ecNumber evidence="1 4">4.1.3.1</ecNumber>
    </recommendedName>
</protein>
<dbReference type="InterPro" id="IPR015813">
    <property type="entry name" value="Pyrv/PenolPyrv_kinase-like_dom"/>
</dbReference>
<evidence type="ECO:0000313" key="7">
    <source>
        <dbReference type="Proteomes" id="UP000600565"/>
    </source>
</evidence>
<organism evidence="6 7">
    <name type="scientific">Solibacillus merdavium</name>
    <dbReference type="NCBI Taxonomy" id="2762218"/>
    <lineage>
        <taxon>Bacteria</taxon>
        <taxon>Bacillati</taxon>
        <taxon>Bacillota</taxon>
        <taxon>Bacilli</taxon>
        <taxon>Bacillales</taxon>
        <taxon>Caryophanaceae</taxon>
        <taxon>Solibacillus</taxon>
    </lineage>
</organism>
<evidence type="ECO:0000256" key="3">
    <source>
        <dbReference type="ARBA" id="ARBA00023531"/>
    </source>
</evidence>
<comment type="catalytic activity">
    <reaction evidence="3">
        <text>D-threo-isocitrate = glyoxylate + succinate</text>
        <dbReference type="Rhea" id="RHEA:13245"/>
        <dbReference type="ChEBI" id="CHEBI:15562"/>
        <dbReference type="ChEBI" id="CHEBI:30031"/>
        <dbReference type="ChEBI" id="CHEBI:36655"/>
        <dbReference type="EC" id="4.1.3.1"/>
    </reaction>
</comment>
<name>A0ABR8XQR6_9BACL</name>
<reference evidence="6 7" key="1">
    <citation type="submission" date="2020-08" db="EMBL/GenBank/DDBJ databases">
        <title>A Genomic Blueprint of the Chicken Gut Microbiome.</title>
        <authorList>
            <person name="Gilroy R."/>
            <person name="Ravi A."/>
            <person name="Getino M."/>
            <person name="Pursley I."/>
            <person name="Horton D.L."/>
            <person name="Alikhan N.-F."/>
            <person name="Baker D."/>
            <person name="Gharbi K."/>
            <person name="Hall N."/>
            <person name="Watson M."/>
            <person name="Adriaenssens E.M."/>
            <person name="Foster-Nyarko E."/>
            <person name="Jarju S."/>
            <person name="Secka A."/>
            <person name="Antonio M."/>
            <person name="Oren A."/>
            <person name="Chaudhuri R."/>
            <person name="La Ragione R.M."/>
            <person name="Hildebrand F."/>
            <person name="Pallen M.J."/>
        </authorList>
    </citation>
    <scope>NUCLEOTIDE SEQUENCE [LARGE SCALE GENOMIC DNA]</scope>
    <source>
        <strain evidence="6 7">Sa1YVA6</strain>
    </source>
</reference>
<dbReference type="PANTHER" id="PTHR21631:SF3">
    <property type="entry name" value="BIFUNCTIONAL GLYOXYLATE CYCLE PROTEIN"/>
    <property type="match status" value="1"/>
</dbReference>
<dbReference type="NCBIfam" id="TIGR01346">
    <property type="entry name" value="isocit_lyase"/>
    <property type="match status" value="1"/>
</dbReference>
<evidence type="ECO:0000256" key="1">
    <source>
        <dbReference type="ARBA" id="ARBA00012909"/>
    </source>
</evidence>
<dbReference type="SUPFAM" id="SSF51621">
    <property type="entry name" value="Phosphoenolpyruvate/pyruvate domain"/>
    <property type="match status" value="1"/>
</dbReference>
<sequence>MSTRQERIEALKKEWAESKRWEGIERGYTAEEVVKLQGSFIQEQTLAKRGAARLWNSLHEEPFINALGALTGNQAVQQVKAGLKAIYLSGWQVAADANLSGQMYPDQSLYPANSVPAVVKRINQALQRADQIDHAEGREDGFDWFAPIVADAEAGFGGPLNVFELVKGMIEAGAAGVHLEDQLASEKKCGHLGGKVLLPTQNAVRNLIAARLAADVAGVDTILIARTDADAADMVTSDIDPRDAEFLTGERTPEGFYRTKPGIKQAIARGLAYAPYADLIWCETSHPSLDEAREFAAAIHAEFPGKMLAYNCSPSFNWKAKLSDAEIAEYQRELGKLGYKFQFITLAGFHSLNFGMFELAHDYKDNGMAAYSKLQQAEFAAESKGYTATRHQREVGTGYFDEVSQTISGGTSSTTAMSGSTETEQFV</sequence>
<comment type="caution">
    <text evidence="6">The sequence shown here is derived from an EMBL/GenBank/DDBJ whole genome shotgun (WGS) entry which is preliminary data.</text>
</comment>
<dbReference type="Gene3D" id="3.20.20.60">
    <property type="entry name" value="Phosphoenolpyruvate-binding domains"/>
    <property type="match status" value="1"/>
</dbReference>
<evidence type="ECO:0000256" key="4">
    <source>
        <dbReference type="NCBIfam" id="TIGR01346"/>
    </source>
</evidence>
<evidence type="ECO:0000256" key="5">
    <source>
        <dbReference type="SAM" id="MobiDB-lite"/>
    </source>
</evidence>
<dbReference type="GO" id="GO:0004451">
    <property type="term" value="F:isocitrate lyase activity"/>
    <property type="evidence" value="ECO:0007669"/>
    <property type="project" value="UniProtKB-EC"/>
</dbReference>
<evidence type="ECO:0000313" key="6">
    <source>
        <dbReference type="EMBL" id="MBD8034289.1"/>
    </source>
</evidence>
<dbReference type="RefSeq" id="WP_191704794.1">
    <property type="nucleotide sequence ID" value="NZ_JACSPW010000015.1"/>
</dbReference>
<dbReference type="CDD" id="cd00377">
    <property type="entry name" value="ICL_PEPM"/>
    <property type="match status" value="1"/>
</dbReference>
<dbReference type="PROSITE" id="PS00161">
    <property type="entry name" value="ISOCITRATE_LYASE"/>
    <property type="match status" value="1"/>
</dbReference>
<accession>A0ABR8XQR6</accession>
<feature type="region of interest" description="Disordered" evidence="5">
    <location>
        <begin position="408"/>
        <end position="427"/>
    </location>
</feature>
<keyword evidence="2 6" id="KW-0456">Lyase</keyword>
<dbReference type="EC" id="4.1.3.1" evidence="1 4"/>
<dbReference type="InterPro" id="IPR039556">
    <property type="entry name" value="ICL/PEPM"/>
</dbReference>
<dbReference type="PANTHER" id="PTHR21631">
    <property type="entry name" value="ISOCITRATE LYASE/MALATE SYNTHASE"/>
    <property type="match status" value="1"/>
</dbReference>
<dbReference type="PIRSF" id="PIRSF001362">
    <property type="entry name" value="Isocit_lyase"/>
    <property type="match status" value="1"/>
</dbReference>
<evidence type="ECO:0000256" key="2">
    <source>
        <dbReference type="ARBA" id="ARBA00023239"/>
    </source>
</evidence>
<dbReference type="InterPro" id="IPR040442">
    <property type="entry name" value="Pyrv_kinase-like_dom_sf"/>
</dbReference>
<gene>
    <name evidence="6" type="primary">aceA</name>
    <name evidence="6" type="ORF">H9632_14555</name>
</gene>
<dbReference type="NCBIfam" id="NF011645">
    <property type="entry name" value="PRK15063.1"/>
    <property type="match status" value="1"/>
</dbReference>
<dbReference type="Proteomes" id="UP000600565">
    <property type="component" value="Unassembled WGS sequence"/>
</dbReference>
<dbReference type="InterPro" id="IPR006254">
    <property type="entry name" value="Isocitrate_lyase"/>
</dbReference>
<keyword evidence="7" id="KW-1185">Reference proteome</keyword>
<proteinExistence type="predicted"/>
<dbReference type="InterPro" id="IPR018523">
    <property type="entry name" value="Isocitrate_lyase_ph_CS"/>
</dbReference>